<dbReference type="PROSITE" id="PS51506">
    <property type="entry name" value="CBL_PTB"/>
    <property type="match status" value="1"/>
</dbReference>
<keyword evidence="1" id="KW-0479">Metal-binding</keyword>
<gene>
    <name evidence="7" type="ORF">C9374_006412</name>
</gene>
<sequence>MGQEQSLPITSSTNYPRGGVTPHIFNADHVELLSHSRSTPNILPSSVGASASMMLMGNIGNASIDTNSFRLTCRQLLDIIKPSSGGILEGFTTTVKNIEEIMKLYDQIITNYSKQTTQLQYTMAGKNNNNLLLGASTSNFSNSGNRHAFDMMTDAISSHILKTKSQLEELVELNEQHARRSLKRTNSMTSTTSLFASTNNLQAAGYDWSNLDNKQRYFEIKDEIEILTSHHLEEIEAFKQLASVIHNAELQGLDYSHPLTQAQLDITHVLDEFGAEYWKTNFGGNVFSVDKECFLDVLDTYFQDLRNRKTWVEEINDIIDPTHDSIVSIIDFRTVLKWFGPFTSFFFNPIDAFLQMKHFWGSLTSIEAQELLDKCEPGTFIVRFCETEPGSFYASVVEDNGDNFGYFDSLLTSGNKQTFHYLVRRKKDEREGKMYFVLIDSDMEYKHENIDSLFKQYHLTFRIPYQDDSKKEEIAKTKKGEDELDFVAFMKTQKTKINMQDDDDDDDGGFTTFKGRIPSKKKQTASSSSAASKINLLTPSISITSKTTSAVATAATTNSDKPSLKTDAFPNVTASVSSTDSQNVDSKKPLSKLLVNVAKVHEDQQVDSATLVTVSPVPIQSTSSVDRLLQDNSNSEQ</sequence>
<keyword evidence="3" id="KW-0727">SH2 domain</keyword>
<reference evidence="7 8" key="1">
    <citation type="journal article" date="2018" name="BMC Genomics">
        <title>The genome of Naegleria lovaniensis, the basis for a comparative approach to unravel pathogenicity factors of the human pathogenic amoeba N. fowleri.</title>
        <authorList>
            <person name="Liechti N."/>
            <person name="Schurch N."/>
            <person name="Bruggmann R."/>
            <person name="Wittwer M."/>
        </authorList>
    </citation>
    <scope>NUCLEOTIDE SEQUENCE [LARGE SCALE GENOMIC DNA]</scope>
    <source>
        <strain evidence="7 8">ATCC 30569</strain>
    </source>
</reference>
<comment type="caution">
    <text evidence="7">The sequence shown here is derived from an EMBL/GenBank/DDBJ whole genome shotgun (WGS) entry which is preliminary data.</text>
</comment>
<dbReference type="Pfam" id="PF02761">
    <property type="entry name" value="Cbl_N2"/>
    <property type="match status" value="1"/>
</dbReference>
<dbReference type="InterPro" id="IPR036860">
    <property type="entry name" value="SH2_dom_sf"/>
</dbReference>
<evidence type="ECO:0000259" key="5">
    <source>
        <dbReference type="PROSITE" id="PS50001"/>
    </source>
</evidence>
<dbReference type="GO" id="GO:0001784">
    <property type="term" value="F:phosphotyrosine residue binding"/>
    <property type="evidence" value="ECO:0007669"/>
    <property type="project" value="InterPro"/>
</dbReference>
<organism evidence="7 8">
    <name type="scientific">Naegleria lovaniensis</name>
    <name type="common">Amoeba</name>
    <dbReference type="NCBI Taxonomy" id="51637"/>
    <lineage>
        <taxon>Eukaryota</taxon>
        <taxon>Discoba</taxon>
        <taxon>Heterolobosea</taxon>
        <taxon>Tetramitia</taxon>
        <taxon>Eutetramitia</taxon>
        <taxon>Vahlkampfiidae</taxon>
        <taxon>Naegleria</taxon>
    </lineage>
</organism>
<dbReference type="Pfam" id="PF00017">
    <property type="entry name" value="SH2"/>
    <property type="match status" value="1"/>
</dbReference>
<accession>A0AA88KJ48</accession>
<evidence type="ECO:0000256" key="4">
    <source>
        <dbReference type="SAM" id="MobiDB-lite"/>
    </source>
</evidence>
<feature type="compositionally biased region" description="Polar residues" evidence="4">
    <location>
        <begin position="1"/>
        <end position="15"/>
    </location>
</feature>
<dbReference type="InterPro" id="IPR014741">
    <property type="entry name" value="Adaptor_Cbl_EF_hand-like"/>
</dbReference>
<evidence type="ECO:0000259" key="6">
    <source>
        <dbReference type="PROSITE" id="PS51506"/>
    </source>
</evidence>
<evidence type="ECO:0000256" key="3">
    <source>
        <dbReference type="PROSITE-ProRule" id="PRU00191"/>
    </source>
</evidence>
<evidence type="ECO:0000313" key="8">
    <source>
        <dbReference type="Proteomes" id="UP000816034"/>
    </source>
</evidence>
<evidence type="ECO:0000256" key="2">
    <source>
        <dbReference type="ARBA" id="ARBA00022837"/>
    </source>
</evidence>
<dbReference type="Gene3D" id="3.30.505.10">
    <property type="entry name" value="SH2 domain"/>
    <property type="match status" value="1"/>
</dbReference>
<dbReference type="AlphaFoldDB" id="A0AA88KJ48"/>
<dbReference type="Proteomes" id="UP000816034">
    <property type="component" value="Unassembled WGS sequence"/>
</dbReference>
<keyword evidence="8" id="KW-1185">Reference proteome</keyword>
<name>A0AA88KJ48_NAELO</name>
<evidence type="ECO:0000256" key="1">
    <source>
        <dbReference type="ARBA" id="ARBA00022723"/>
    </source>
</evidence>
<dbReference type="InterPro" id="IPR000980">
    <property type="entry name" value="SH2"/>
</dbReference>
<dbReference type="SUPFAM" id="SSF55550">
    <property type="entry name" value="SH2 domain"/>
    <property type="match status" value="1"/>
</dbReference>
<dbReference type="InterPro" id="IPR024159">
    <property type="entry name" value="Cbl_PTB"/>
</dbReference>
<dbReference type="GO" id="GO:0005509">
    <property type="term" value="F:calcium ion binding"/>
    <property type="evidence" value="ECO:0007669"/>
    <property type="project" value="InterPro"/>
</dbReference>
<protein>
    <recommendedName>
        <fullName evidence="9">SH2 domain-containing protein</fullName>
    </recommendedName>
</protein>
<dbReference type="GeneID" id="68098866"/>
<proteinExistence type="predicted"/>
<evidence type="ECO:0000313" key="7">
    <source>
        <dbReference type="EMBL" id="KAG2381423.1"/>
    </source>
</evidence>
<dbReference type="SMART" id="SM00252">
    <property type="entry name" value="SH2"/>
    <property type="match status" value="1"/>
</dbReference>
<dbReference type="CDD" id="cd00173">
    <property type="entry name" value="SH2"/>
    <property type="match status" value="1"/>
</dbReference>
<dbReference type="RefSeq" id="XP_044547103.1">
    <property type="nucleotide sequence ID" value="XM_044696270.1"/>
</dbReference>
<dbReference type="PROSITE" id="PS50001">
    <property type="entry name" value="SH2"/>
    <property type="match status" value="1"/>
</dbReference>
<dbReference type="Gene3D" id="1.10.238.10">
    <property type="entry name" value="EF-hand"/>
    <property type="match status" value="1"/>
</dbReference>
<keyword evidence="2" id="KW-0106">Calcium</keyword>
<evidence type="ECO:0008006" key="9">
    <source>
        <dbReference type="Google" id="ProtNLM"/>
    </source>
</evidence>
<feature type="region of interest" description="Disordered" evidence="4">
    <location>
        <begin position="498"/>
        <end position="529"/>
    </location>
</feature>
<feature type="region of interest" description="Disordered" evidence="4">
    <location>
        <begin position="1"/>
        <end position="20"/>
    </location>
</feature>
<dbReference type="EMBL" id="PYSW02000027">
    <property type="protein sequence ID" value="KAG2381423.1"/>
    <property type="molecule type" value="Genomic_DNA"/>
</dbReference>
<feature type="domain" description="SH2" evidence="5">
    <location>
        <begin position="358"/>
        <end position="457"/>
    </location>
</feature>
<feature type="domain" description="Cbl-PTB" evidence="6">
    <location>
        <begin position="89"/>
        <end position="433"/>
    </location>
</feature>